<dbReference type="EMBL" id="JAFJMO010000001">
    <property type="protein sequence ID" value="KAJ8288572.1"/>
    <property type="molecule type" value="Genomic_DNA"/>
</dbReference>
<keyword evidence="3 8" id="KW-0863">Zinc-finger</keyword>
<dbReference type="Pfam" id="PF02892">
    <property type="entry name" value="zf-BED"/>
    <property type="match status" value="1"/>
</dbReference>
<keyword evidence="11" id="KW-1185">Reference proteome</keyword>
<evidence type="ECO:0000313" key="10">
    <source>
        <dbReference type="EMBL" id="KAJ8288572.1"/>
    </source>
</evidence>
<evidence type="ECO:0000259" key="9">
    <source>
        <dbReference type="PROSITE" id="PS50808"/>
    </source>
</evidence>
<evidence type="ECO:0000256" key="3">
    <source>
        <dbReference type="ARBA" id="ARBA00022771"/>
    </source>
</evidence>
<feature type="non-terminal residue" evidence="10">
    <location>
        <position position="191"/>
    </location>
</feature>
<reference evidence="10" key="1">
    <citation type="journal article" date="2023" name="Science">
        <title>Genome structures resolve the early diversification of teleost fishes.</title>
        <authorList>
            <person name="Parey E."/>
            <person name="Louis A."/>
            <person name="Montfort J."/>
            <person name="Bouchez O."/>
            <person name="Roques C."/>
            <person name="Iampietro C."/>
            <person name="Lluch J."/>
            <person name="Castinel A."/>
            <person name="Donnadieu C."/>
            <person name="Desvignes T."/>
            <person name="Floi Bucao C."/>
            <person name="Jouanno E."/>
            <person name="Wen M."/>
            <person name="Mejri S."/>
            <person name="Dirks R."/>
            <person name="Jansen H."/>
            <person name="Henkel C."/>
            <person name="Chen W.J."/>
            <person name="Zahm M."/>
            <person name="Cabau C."/>
            <person name="Klopp C."/>
            <person name="Thompson A.W."/>
            <person name="Robinson-Rechavi M."/>
            <person name="Braasch I."/>
            <person name="Lecointre G."/>
            <person name="Bobe J."/>
            <person name="Postlethwait J.H."/>
            <person name="Berthelot C."/>
            <person name="Roest Crollius H."/>
            <person name="Guiguen Y."/>
        </authorList>
    </citation>
    <scope>NUCLEOTIDE SEQUENCE</scope>
    <source>
        <tissue evidence="10">Blood</tissue>
    </source>
</reference>
<organism evidence="10 11">
    <name type="scientific">Conger conger</name>
    <name type="common">Conger eel</name>
    <name type="synonym">Muraena conger</name>
    <dbReference type="NCBI Taxonomy" id="82655"/>
    <lineage>
        <taxon>Eukaryota</taxon>
        <taxon>Metazoa</taxon>
        <taxon>Chordata</taxon>
        <taxon>Craniata</taxon>
        <taxon>Vertebrata</taxon>
        <taxon>Euteleostomi</taxon>
        <taxon>Actinopterygii</taxon>
        <taxon>Neopterygii</taxon>
        <taxon>Teleostei</taxon>
        <taxon>Anguilliformes</taxon>
        <taxon>Congridae</taxon>
        <taxon>Conger</taxon>
    </lineage>
</organism>
<proteinExistence type="predicted"/>
<evidence type="ECO:0000256" key="6">
    <source>
        <dbReference type="ARBA" id="ARBA00023163"/>
    </source>
</evidence>
<dbReference type="InterPro" id="IPR003656">
    <property type="entry name" value="Znf_BED"/>
</dbReference>
<dbReference type="SUPFAM" id="SSF57667">
    <property type="entry name" value="beta-beta-alpha zinc fingers"/>
    <property type="match status" value="1"/>
</dbReference>
<evidence type="ECO:0000256" key="1">
    <source>
        <dbReference type="ARBA" id="ARBA00004123"/>
    </source>
</evidence>
<dbReference type="PANTHER" id="PTHR46481:SF10">
    <property type="entry name" value="ZINC FINGER BED DOMAIN-CONTAINING PROTEIN 39"/>
    <property type="match status" value="1"/>
</dbReference>
<comment type="subcellular location">
    <subcellularLocation>
        <location evidence="1">Nucleus</location>
    </subcellularLocation>
</comment>
<evidence type="ECO:0000256" key="7">
    <source>
        <dbReference type="ARBA" id="ARBA00023242"/>
    </source>
</evidence>
<dbReference type="PANTHER" id="PTHR46481">
    <property type="entry name" value="ZINC FINGER BED DOMAIN-CONTAINING PROTEIN 4"/>
    <property type="match status" value="1"/>
</dbReference>
<comment type="caution">
    <text evidence="10">The sequence shown here is derived from an EMBL/GenBank/DDBJ whole genome shotgun (WGS) entry which is preliminary data.</text>
</comment>
<dbReference type="InterPro" id="IPR036236">
    <property type="entry name" value="Znf_C2H2_sf"/>
</dbReference>
<name>A0A9Q1E2T5_CONCO</name>
<gene>
    <name evidence="10" type="ORF">COCON_G00012310</name>
</gene>
<dbReference type="GO" id="GO:0005634">
    <property type="term" value="C:nucleus"/>
    <property type="evidence" value="ECO:0007669"/>
    <property type="project" value="UniProtKB-SubCell"/>
</dbReference>
<sequence length="191" mass="21852">MFGLISGLKKKEGQEELHKSNVVCKLCHLVLKYSSNTTNLRSHLARHHADIPQANVSVKQKHLAPNQLTMDSAFVCKLPSSSAHSKKITESVAVFISKDICPYSVVENDGFRHMLHTLEPSSQPANTSPKSRSRSCMKIKWGNLIRHRERAEMTKKKWAKRQLWWHKRSRRTVALRTTFLPPHQKDQGTPV</sequence>
<protein>
    <recommendedName>
        <fullName evidence="9">BED-type domain-containing protein</fullName>
    </recommendedName>
</protein>
<evidence type="ECO:0000256" key="8">
    <source>
        <dbReference type="PROSITE-ProRule" id="PRU00027"/>
    </source>
</evidence>
<accession>A0A9Q1E2T5</accession>
<dbReference type="SUPFAM" id="SSF140996">
    <property type="entry name" value="Hermes dimerisation domain"/>
    <property type="match status" value="1"/>
</dbReference>
<keyword evidence="7" id="KW-0539">Nucleus</keyword>
<feature type="domain" description="BED-type" evidence="9">
    <location>
        <begin position="1"/>
        <end position="55"/>
    </location>
</feature>
<evidence type="ECO:0000256" key="5">
    <source>
        <dbReference type="ARBA" id="ARBA00023015"/>
    </source>
</evidence>
<dbReference type="Gene3D" id="1.10.10.1070">
    <property type="entry name" value="Zinc finger, BED domain-containing"/>
    <property type="match status" value="1"/>
</dbReference>
<dbReference type="GO" id="GO:0003677">
    <property type="term" value="F:DNA binding"/>
    <property type="evidence" value="ECO:0007669"/>
    <property type="project" value="InterPro"/>
</dbReference>
<dbReference type="InterPro" id="IPR052035">
    <property type="entry name" value="ZnF_BED_domain_contain"/>
</dbReference>
<dbReference type="AlphaFoldDB" id="A0A9Q1E2T5"/>
<keyword evidence="4" id="KW-0862">Zinc</keyword>
<keyword evidence="5" id="KW-0805">Transcription regulation</keyword>
<evidence type="ECO:0000313" key="11">
    <source>
        <dbReference type="Proteomes" id="UP001152803"/>
    </source>
</evidence>
<dbReference type="Proteomes" id="UP001152803">
    <property type="component" value="Unassembled WGS sequence"/>
</dbReference>
<dbReference type="PROSITE" id="PS50808">
    <property type="entry name" value="ZF_BED"/>
    <property type="match status" value="1"/>
</dbReference>
<dbReference type="GO" id="GO:0008270">
    <property type="term" value="F:zinc ion binding"/>
    <property type="evidence" value="ECO:0007669"/>
    <property type="project" value="UniProtKB-KW"/>
</dbReference>
<keyword evidence="2" id="KW-0479">Metal-binding</keyword>
<evidence type="ECO:0000256" key="2">
    <source>
        <dbReference type="ARBA" id="ARBA00022723"/>
    </source>
</evidence>
<evidence type="ECO:0000256" key="4">
    <source>
        <dbReference type="ARBA" id="ARBA00022833"/>
    </source>
</evidence>
<dbReference type="GO" id="GO:0009791">
    <property type="term" value="P:post-embryonic development"/>
    <property type="evidence" value="ECO:0007669"/>
    <property type="project" value="UniProtKB-ARBA"/>
</dbReference>
<keyword evidence="6" id="KW-0804">Transcription</keyword>
<dbReference type="OrthoDB" id="109171at2759"/>